<dbReference type="CDD" id="cd04301">
    <property type="entry name" value="NAT_SF"/>
    <property type="match status" value="1"/>
</dbReference>
<dbReference type="GO" id="GO:0016747">
    <property type="term" value="F:acyltransferase activity, transferring groups other than amino-acyl groups"/>
    <property type="evidence" value="ECO:0007669"/>
    <property type="project" value="InterPro"/>
</dbReference>
<dbReference type="Pfam" id="PF13527">
    <property type="entry name" value="Acetyltransf_9"/>
    <property type="match status" value="1"/>
</dbReference>
<name>A0A815ZQM1_9BILA</name>
<dbReference type="InterPro" id="IPR000182">
    <property type="entry name" value="GNAT_dom"/>
</dbReference>
<reference evidence="2" key="1">
    <citation type="submission" date="2021-02" db="EMBL/GenBank/DDBJ databases">
        <authorList>
            <person name="Nowell W R."/>
        </authorList>
    </citation>
    <scope>NUCLEOTIDE SEQUENCE</scope>
</reference>
<dbReference type="Proteomes" id="UP000681967">
    <property type="component" value="Unassembled WGS sequence"/>
</dbReference>
<dbReference type="Proteomes" id="UP000663855">
    <property type="component" value="Unassembled WGS sequence"/>
</dbReference>
<evidence type="ECO:0000313" key="2">
    <source>
        <dbReference type="EMBL" id="CAF1587307.1"/>
    </source>
</evidence>
<sequence length="335" mass="39267">MSSNEDNSNTMSVIYRPVEKHEQQQAIDLWYSVFTPQTGFFERYFDPEASPNYQEGDTLGAWINEKLVSAIHIRRLYVRSRDDNTEYLCGAIANVATLKEHRQHGYSRHLLRMAITKMKQSEQFDLSVLGTGRPNHYSVLGWEQISLPSPISIEWSHFNSSGDHHHQWYSVNDILSSNSQVLLDIHSNKPRTYQFNRSPVTMFQHWTGWNWNKENAIVYLLRDVQQGYIVISKVDNVDDVYVSEWRASNVDMEKKLFRLAANEIRRRQPQIKTIRFHTVPQYMTLEELEEWAGTVCVSKNDHTMIRNIRLSNEILEKIKAAYLSGHATFWTGDYF</sequence>
<organism evidence="2 4">
    <name type="scientific">Rotaria magnacalcarata</name>
    <dbReference type="NCBI Taxonomy" id="392030"/>
    <lineage>
        <taxon>Eukaryota</taxon>
        <taxon>Metazoa</taxon>
        <taxon>Spiralia</taxon>
        <taxon>Gnathifera</taxon>
        <taxon>Rotifera</taxon>
        <taxon>Eurotatoria</taxon>
        <taxon>Bdelloidea</taxon>
        <taxon>Philodinida</taxon>
        <taxon>Philodinidae</taxon>
        <taxon>Rotaria</taxon>
    </lineage>
</organism>
<dbReference type="InterPro" id="IPR016181">
    <property type="entry name" value="Acyl_CoA_acyltransferase"/>
</dbReference>
<evidence type="ECO:0000313" key="3">
    <source>
        <dbReference type="EMBL" id="CAF3840937.1"/>
    </source>
</evidence>
<evidence type="ECO:0000259" key="1">
    <source>
        <dbReference type="PROSITE" id="PS51186"/>
    </source>
</evidence>
<proteinExistence type="predicted"/>
<comment type="caution">
    <text evidence="2">The sequence shown here is derived from an EMBL/GenBank/DDBJ whole genome shotgun (WGS) entry which is preliminary data.</text>
</comment>
<protein>
    <recommendedName>
        <fullName evidence="1">N-acetyltransferase domain-containing protein</fullName>
    </recommendedName>
</protein>
<dbReference type="EMBL" id="CAJOBH010001193">
    <property type="protein sequence ID" value="CAF3840937.1"/>
    <property type="molecule type" value="Genomic_DNA"/>
</dbReference>
<gene>
    <name evidence="3" type="ORF">BYL167_LOCUS5277</name>
    <name evidence="2" type="ORF">CJN711_LOCUS33641</name>
</gene>
<dbReference type="AlphaFoldDB" id="A0A815ZQM1"/>
<accession>A0A815ZQM1</accession>
<feature type="domain" description="N-acetyltransferase" evidence="1">
    <location>
        <begin position="13"/>
        <end position="160"/>
    </location>
</feature>
<dbReference type="PROSITE" id="PS51186">
    <property type="entry name" value="GNAT"/>
    <property type="match status" value="1"/>
</dbReference>
<evidence type="ECO:0000313" key="4">
    <source>
        <dbReference type="Proteomes" id="UP000663855"/>
    </source>
</evidence>
<dbReference type="EMBL" id="CAJNOV010016241">
    <property type="protein sequence ID" value="CAF1587307.1"/>
    <property type="molecule type" value="Genomic_DNA"/>
</dbReference>
<dbReference type="Gene3D" id="3.40.630.30">
    <property type="match status" value="1"/>
</dbReference>
<dbReference type="SUPFAM" id="SSF55729">
    <property type="entry name" value="Acyl-CoA N-acyltransferases (Nat)"/>
    <property type="match status" value="1"/>
</dbReference>